<dbReference type="OrthoDB" id="9787190at2"/>
<dbReference type="Pfam" id="PF01266">
    <property type="entry name" value="DAO"/>
    <property type="match status" value="1"/>
</dbReference>
<evidence type="ECO:0000256" key="2">
    <source>
        <dbReference type="ARBA" id="ARBA00023002"/>
    </source>
</evidence>
<dbReference type="Gene3D" id="3.50.50.60">
    <property type="entry name" value="FAD/NAD(P)-binding domain"/>
    <property type="match status" value="2"/>
</dbReference>
<comment type="similarity">
    <text evidence="1">Belongs to the DadA oxidoreductase family.</text>
</comment>
<organism evidence="4 5">
    <name type="scientific">Breoghania corrubedonensis</name>
    <dbReference type="NCBI Taxonomy" id="665038"/>
    <lineage>
        <taxon>Bacteria</taxon>
        <taxon>Pseudomonadati</taxon>
        <taxon>Pseudomonadota</taxon>
        <taxon>Alphaproteobacteria</taxon>
        <taxon>Hyphomicrobiales</taxon>
        <taxon>Stappiaceae</taxon>
        <taxon>Breoghania</taxon>
    </lineage>
</organism>
<dbReference type="EMBL" id="QAYG01000009">
    <property type="protein sequence ID" value="PTW58832.1"/>
    <property type="molecule type" value="Genomic_DNA"/>
</dbReference>
<evidence type="ECO:0000313" key="4">
    <source>
        <dbReference type="EMBL" id="PTW58832.1"/>
    </source>
</evidence>
<dbReference type="PANTHER" id="PTHR13847:SF280">
    <property type="entry name" value="D-AMINO ACID DEHYDROGENASE"/>
    <property type="match status" value="1"/>
</dbReference>
<keyword evidence="5" id="KW-1185">Reference proteome</keyword>
<dbReference type="Proteomes" id="UP000244081">
    <property type="component" value="Unassembled WGS sequence"/>
</dbReference>
<dbReference type="InterPro" id="IPR006076">
    <property type="entry name" value="FAD-dep_OxRdtase"/>
</dbReference>
<reference evidence="4 5" key="1">
    <citation type="submission" date="2018-04" db="EMBL/GenBank/DDBJ databases">
        <title>Genomic Encyclopedia of Archaeal and Bacterial Type Strains, Phase II (KMG-II): from individual species to whole genera.</title>
        <authorList>
            <person name="Goeker M."/>
        </authorList>
    </citation>
    <scope>NUCLEOTIDE SEQUENCE [LARGE SCALE GENOMIC DNA]</scope>
    <source>
        <strain evidence="4 5">DSM 23382</strain>
    </source>
</reference>
<dbReference type="GO" id="GO:0005737">
    <property type="term" value="C:cytoplasm"/>
    <property type="evidence" value="ECO:0007669"/>
    <property type="project" value="TreeGrafter"/>
</dbReference>
<dbReference type="AlphaFoldDB" id="A0A2T5V4Z8"/>
<evidence type="ECO:0000256" key="1">
    <source>
        <dbReference type="ARBA" id="ARBA00009410"/>
    </source>
</evidence>
<dbReference type="GO" id="GO:0008718">
    <property type="term" value="F:D-amino-acid dehydrogenase activity"/>
    <property type="evidence" value="ECO:0007669"/>
    <property type="project" value="TreeGrafter"/>
</dbReference>
<dbReference type="Gene3D" id="3.30.9.10">
    <property type="entry name" value="D-Amino Acid Oxidase, subunit A, domain 2"/>
    <property type="match status" value="2"/>
</dbReference>
<evidence type="ECO:0000313" key="5">
    <source>
        <dbReference type="Proteomes" id="UP000244081"/>
    </source>
</evidence>
<proteinExistence type="inferred from homology"/>
<accession>A0A2T5V4Z8</accession>
<sequence>MSPYVAPVISSETLPEAADVVIIGGGIIGASAAWHLARRGISVALCEKGVIGGEQSSRNWGYCRQQGRDPAELPLIRESMRQWETMATDLGEDVGYRCTGVHYLAADAAGMKRFEDFMPHARTHGLDTRLLSKTEAAEALPGAARVWAGGMVTPSDGRAEPALAAPAIARAAQRAGAAVLTNCAVRGLERAAGRISGVVTERGTIATQTVLLAGGAWSSLFCRSLGIDLPQLTVRSSVMRTRGGPDVTHGGAWTPKFALRRRLDGGCTIAHGGLSSADITADSFRYFLDFLPILKDEWRSTRLAIGRRFLESLKQKRTWALDAPTVFEDQRVLDPRPVAATLEAAWRDLVAVLPDFANVEIAERWAGYIDTTPDAVPVISPVASLPGFFIATGFSGHGFGIGPGAGRLAGEVVIGAEPCVDPAPFALSRLRGARG</sequence>
<name>A0A2T5V4Z8_9HYPH</name>
<dbReference type="PANTHER" id="PTHR13847">
    <property type="entry name" value="SARCOSINE DEHYDROGENASE-RELATED"/>
    <property type="match status" value="1"/>
</dbReference>
<dbReference type="SUPFAM" id="SSF51905">
    <property type="entry name" value="FAD/NAD(P)-binding domain"/>
    <property type="match status" value="1"/>
</dbReference>
<gene>
    <name evidence="4" type="ORF">C8N35_109137</name>
</gene>
<feature type="domain" description="FAD dependent oxidoreductase" evidence="3">
    <location>
        <begin position="19"/>
        <end position="410"/>
    </location>
</feature>
<dbReference type="RefSeq" id="WP_107991355.1">
    <property type="nucleotide sequence ID" value="NZ_QAYG01000009.1"/>
</dbReference>
<dbReference type="GO" id="GO:0055130">
    <property type="term" value="P:D-alanine catabolic process"/>
    <property type="evidence" value="ECO:0007669"/>
    <property type="project" value="TreeGrafter"/>
</dbReference>
<dbReference type="GO" id="GO:0005886">
    <property type="term" value="C:plasma membrane"/>
    <property type="evidence" value="ECO:0007669"/>
    <property type="project" value="TreeGrafter"/>
</dbReference>
<keyword evidence="2" id="KW-0560">Oxidoreductase</keyword>
<dbReference type="InterPro" id="IPR036188">
    <property type="entry name" value="FAD/NAD-bd_sf"/>
</dbReference>
<protein>
    <submittedName>
        <fullName evidence="4">Glycine/D-amino acid oxidase-like deaminating enzyme</fullName>
    </submittedName>
</protein>
<evidence type="ECO:0000259" key="3">
    <source>
        <dbReference type="Pfam" id="PF01266"/>
    </source>
</evidence>
<comment type="caution">
    <text evidence="4">The sequence shown here is derived from an EMBL/GenBank/DDBJ whole genome shotgun (WGS) entry which is preliminary data.</text>
</comment>